<reference evidence="11" key="1">
    <citation type="submission" date="2023-06" db="EMBL/GenBank/DDBJ databases">
        <title>Survivors Of The Sea: Transcriptome response of Skeletonema marinoi to long-term dormancy.</title>
        <authorList>
            <person name="Pinder M.I.M."/>
            <person name="Kourtchenko O."/>
            <person name="Robertson E.K."/>
            <person name="Larsson T."/>
            <person name="Maumus F."/>
            <person name="Osuna-Cruz C.M."/>
            <person name="Vancaester E."/>
            <person name="Stenow R."/>
            <person name="Vandepoele K."/>
            <person name="Ploug H."/>
            <person name="Bruchert V."/>
            <person name="Godhe A."/>
            <person name="Topel M."/>
        </authorList>
    </citation>
    <scope>NUCLEOTIDE SEQUENCE</scope>
    <source>
        <strain evidence="11">R05AC</strain>
    </source>
</reference>
<evidence type="ECO:0000256" key="3">
    <source>
        <dbReference type="ARBA" id="ARBA00022714"/>
    </source>
</evidence>
<dbReference type="Proteomes" id="UP001224775">
    <property type="component" value="Unassembled WGS sequence"/>
</dbReference>
<evidence type="ECO:0000256" key="4">
    <source>
        <dbReference type="ARBA" id="ARBA00022723"/>
    </source>
</evidence>
<evidence type="ECO:0000256" key="5">
    <source>
        <dbReference type="ARBA" id="ARBA00022982"/>
    </source>
</evidence>
<organism evidence="11 12">
    <name type="scientific">Skeletonema marinoi</name>
    <dbReference type="NCBI Taxonomy" id="267567"/>
    <lineage>
        <taxon>Eukaryota</taxon>
        <taxon>Sar</taxon>
        <taxon>Stramenopiles</taxon>
        <taxon>Ochrophyta</taxon>
        <taxon>Bacillariophyta</taxon>
        <taxon>Coscinodiscophyceae</taxon>
        <taxon>Thalassiosirophycidae</taxon>
        <taxon>Thalassiosirales</taxon>
        <taxon>Skeletonemataceae</taxon>
        <taxon>Skeletonema</taxon>
        <taxon>Skeletonema marinoi-dohrnii complex</taxon>
    </lineage>
</organism>
<dbReference type="PANTHER" id="PTHR43112">
    <property type="entry name" value="FERREDOXIN"/>
    <property type="match status" value="1"/>
</dbReference>
<evidence type="ECO:0000256" key="1">
    <source>
        <dbReference type="ARBA" id="ARBA00007874"/>
    </source>
</evidence>
<evidence type="ECO:0000256" key="6">
    <source>
        <dbReference type="ARBA" id="ARBA00023004"/>
    </source>
</evidence>
<sequence length="117" mass="12533">MFTKVISLTLLAVSAQGFAPIAPNSAATRPKTSLAFTVTIVKDGAENQTIECAPNTYILDAAELQGVQTPYSCRAGACSSSILDDDKLDKGWLLSCVAYPKSDCTIKIDCEDEFYQS</sequence>
<protein>
    <submittedName>
        <fullName evidence="11">Ferredoxin</fullName>
    </submittedName>
</protein>
<keyword evidence="3" id="KW-0001">2Fe-2S</keyword>
<evidence type="ECO:0000256" key="8">
    <source>
        <dbReference type="ARBA" id="ARBA00034078"/>
    </source>
</evidence>
<dbReference type="Pfam" id="PF00111">
    <property type="entry name" value="Fer2"/>
    <property type="match status" value="1"/>
</dbReference>
<comment type="cofactor">
    <cofactor evidence="8">
        <name>[2Fe-2S] cluster</name>
        <dbReference type="ChEBI" id="CHEBI:190135"/>
    </cofactor>
</comment>
<dbReference type="AlphaFoldDB" id="A0AAD8YIZ7"/>
<dbReference type="GO" id="GO:0046872">
    <property type="term" value="F:metal ion binding"/>
    <property type="evidence" value="ECO:0007669"/>
    <property type="project" value="UniProtKB-KW"/>
</dbReference>
<dbReference type="InterPro" id="IPR012675">
    <property type="entry name" value="Beta-grasp_dom_sf"/>
</dbReference>
<feature type="chain" id="PRO_5042237953" evidence="9">
    <location>
        <begin position="18"/>
        <end position="117"/>
    </location>
</feature>
<dbReference type="PANTHER" id="PTHR43112:SF3">
    <property type="entry name" value="FERREDOXIN-2, CHLOROPLASTIC"/>
    <property type="match status" value="1"/>
</dbReference>
<accession>A0AAD8YIZ7</accession>
<evidence type="ECO:0000256" key="2">
    <source>
        <dbReference type="ARBA" id="ARBA00022448"/>
    </source>
</evidence>
<dbReference type="CDD" id="cd00207">
    <property type="entry name" value="fer2"/>
    <property type="match status" value="1"/>
</dbReference>
<keyword evidence="9" id="KW-0732">Signal</keyword>
<dbReference type="Gene3D" id="3.10.20.30">
    <property type="match status" value="2"/>
</dbReference>
<feature type="signal peptide" evidence="9">
    <location>
        <begin position="1"/>
        <end position="17"/>
    </location>
</feature>
<name>A0AAD8YIZ7_9STRA</name>
<evidence type="ECO:0000256" key="9">
    <source>
        <dbReference type="SAM" id="SignalP"/>
    </source>
</evidence>
<dbReference type="InterPro" id="IPR001041">
    <property type="entry name" value="2Fe-2S_ferredoxin-type"/>
</dbReference>
<dbReference type="GO" id="GO:0051537">
    <property type="term" value="F:2 iron, 2 sulfur cluster binding"/>
    <property type="evidence" value="ECO:0007669"/>
    <property type="project" value="UniProtKB-KW"/>
</dbReference>
<dbReference type="PROSITE" id="PS51085">
    <property type="entry name" value="2FE2S_FER_2"/>
    <property type="match status" value="1"/>
</dbReference>
<gene>
    <name evidence="11" type="ORF">QTG54_002286</name>
</gene>
<comment type="similarity">
    <text evidence="1">Belongs to the 2Fe2S plant-type ferredoxin family.</text>
</comment>
<evidence type="ECO:0000256" key="7">
    <source>
        <dbReference type="ARBA" id="ARBA00023014"/>
    </source>
</evidence>
<keyword evidence="7" id="KW-0411">Iron-sulfur</keyword>
<evidence type="ECO:0000259" key="10">
    <source>
        <dbReference type="PROSITE" id="PS51085"/>
    </source>
</evidence>
<keyword evidence="6" id="KW-0408">Iron</keyword>
<dbReference type="SUPFAM" id="SSF54292">
    <property type="entry name" value="2Fe-2S ferredoxin-like"/>
    <property type="match status" value="1"/>
</dbReference>
<comment type="caution">
    <text evidence="11">The sequence shown here is derived from an EMBL/GenBank/DDBJ whole genome shotgun (WGS) entry which is preliminary data.</text>
</comment>
<keyword evidence="12" id="KW-1185">Reference proteome</keyword>
<keyword evidence="4" id="KW-0479">Metal-binding</keyword>
<keyword evidence="5" id="KW-0249">Electron transport</keyword>
<feature type="domain" description="2Fe-2S ferredoxin-type" evidence="10">
    <location>
        <begin position="36"/>
        <end position="112"/>
    </location>
</feature>
<proteinExistence type="inferred from homology"/>
<evidence type="ECO:0000313" key="11">
    <source>
        <dbReference type="EMBL" id="KAK1746942.1"/>
    </source>
</evidence>
<keyword evidence="2" id="KW-0813">Transport</keyword>
<evidence type="ECO:0000313" key="12">
    <source>
        <dbReference type="Proteomes" id="UP001224775"/>
    </source>
</evidence>
<dbReference type="EMBL" id="JATAAI010000003">
    <property type="protein sequence ID" value="KAK1746942.1"/>
    <property type="molecule type" value="Genomic_DNA"/>
</dbReference>
<dbReference type="InterPro" id="IPR036010">
    <property type="entry name" value="2Fe-2S_ferredoxin-like_sf"/>
</dbReference>